<organism evidence="14 15">
    <name type="scientific">Amycolatopsis carbonis</name>
    <dbReference type="NCBI Taxonomy" id="715471"/>
    <lineage>
        <taxon>Bacteria</taxon>
        <taxon>Bacillati</taxon>
        <taxon>Actinomycetota</taxon>
        <taxon>Actinomycetes</taxon>
        <taxon>Pseudonocardiales</taxon>
        <taxon>Pseudonocardiaceae</taxon>
        <taxon>Amycolatopsis</taxon>
    </lineage>
</organism>
<dbReference type="PANTHER" id="PTHR43304">
    <property type="entry name" value="PHYTOCHROME-LIKE PROTEIN CPH1"/>
    <property type="match status" value="1"/>
</dbReference>
<evidence type="ECO:0000256" key="3">
    <source>
        <dbReference type="ARBA" id="ARBA00012438"/>
    </source>
</evidence>
<dbReference type="RefSeq" id="WP_285968601.1">
    <property type="nucleotide sequence ID" value="NZ_CP127294.1"/>
</dbReference>
<dbReference type="CDD" id="cd00082">
    <property type="entry name" value="HisKA"/>
    <property type="match status" value="1"/>
</dbReference>
<keyword evidence="8 11" id="KW-1133">Transmembrane helix</keyword>
<dbReference type="FunFam" id="3.30.565.10:FF:000006">
    <property type="entry name" value="Sensor histidine kinase WalK"/>
    <property type="match status" value="1"/>
</dbReference>
<feature type="transmembrane region" description="Helical" evidence="11">
    <location>
        <begin position="16"/>
        <end position="39"/>
    </location>
</feature>
<dbReference type="GO" id="GO:0005886">
    <property type="term" value="C:plasma membrane"/>
    <property type="evidence" value="ECO:0007669"/>
    <property type="project" value="UniProtKB-SubCell"/>
</dbReference>
<gene>
    <name evidence="14" type="ORF">QRX50_41780</name>
</gene>
<dbReference type="PRINTS" id="PR00344">
    <property type="entry name" value="BCTRLSENSOR"/>
</dbReference>
<dbReference type="Pfam" id="PF00672">
    <property type="entry name" value="HAMP"/>
    <property type="match status" value="1"/>
</dbReference>
<evidence type="ECO:0000256" key="10">
    <source>
        <dbReference type="SAM" id="MobiDB-lite"/>
    </source>
</evidence>
<sequence length="532" mass="57729">MSRSVRAQPHWPIRRWVSVVGLVEVVLLLAAVAGGVLAVGNLNDARTRLLDQSGPQLLQANALSQALLNQETGIRGFLLTGQRDFLDPYLAGRAQQAAAVAELRRLGALPGTRIGDDLESVLRAAGAWQDAVTKPASPGAPPPGPGAADAGKTLFDQVRATLDTLSAHLSAARDSGRVDLNGAATQLTVLLLVIAGLVVILFVLLWVWLRRVITGPITRLASEVRAVSDADDIHRPVHGSGPRELVELGADVDAMRLRIVGEVSELEHAHELLDTRTQELERSNSDLEQFAYVASHDLQEPLRKVASFCQLLERRYKGQLDERGEQYIAFAVDGAKRMQNLINDLLSFSRVGRRAGELTVVDTGKLLADALGNLEPVIEETGARVERGELPEVRGEGPLLTAVFQNLVNNALKFHGEAPPVVRATAERQGEEWVFSVSDNGIGIEEQYAERIFVIFQRLHSKSAYGGTGIGLAMCRKIVEFHGGRIWLDTDVTEGSCFHFTLPVLDPAPEAETGETEQTEPLIETRTGNEDA</sequence>
<dbReference type="Gene3D" id="6.10.340.10">
    <property type="match status" value="1"/>
</dbReference>
<dbReference type="InterPro" id="IPR036097">
    <property type="entry name" value="HisK_dim/P_sf"/>
</dbReference>
<protein>
    <recommendedName>
        <fullName evidence="3">histidine kinase</fullName>
        <ecNumber evidence="3">2.7.13.3</ecNumber>
    </recommendedName>
</protein>
<evidence type="ECO:0000256" key="9">
    <source>
        <dbReference type="ARBA" id="ARBA00023012"/>
    </source>
</evidence>
<accession>A0A9Y2IDD6</accession>
<evidence type="ECO:0000256" key="4">
    <source>
        <dbReference type="ARBA" id="ARBA00022553"/>
    </source>
</evidence>
<dbReference type="InterPro" id="IPR005467">
    <property type="entry name" value="His_kinase_dom"/>
</dbReference>
<dbReference type="Pfam" id="PF05227">
    <property type="entry name" value="CHASE3"/>
    <property type="match status" value="1"/>
</dbReference>
<dbReference type="SUPFAM" id="SSF55874">
    <property type="entry name" value="ATPase domain of HSP90 chaperone/DNA topoisomerase II/histidine kinase"/>
    <property type="match status" value="1"/>
</dbReference>
<keyword evidence="14" id="KW-0067">ATP-binding</keyword>
<dbReference type="EC" id="2.7.13.3" evidence="3"/>
<proteinExistence type="predicted"/>
<dbReference type="InterPro" id="IPR007891">
    <property type="entry name" value="CHASE3"/>
</dbReference>
<evidence type="ECO:0000256" key="11">
    <source>
        <dbReference type="SAM" id="Phobius"/>
    </source>
</evidence>
<keyword evidence="15" id="KW-1185">Reference proteome</keyword>
<dbReference type="InterPro" id="IPR004358">
    <property type="entry name" value="Sig_transdc_His_kin-like_C"/>
</dbReference>
<evidence type="ECO:0000313" key="15">
    <source>
        <dbReference type="Proteomes" id="UP001236014"/>
    </source>
</evidence>
<dbReference type="KEGG" id="acab:QRX50_41780"/>
<dbReference type="PANTHER" id="PTHR43304:SF1">
    <property type="entry name" value="PAC DOMAIN-CONTAINING PROTEIN"/>
    <property type="match status" value="1"/>
</dbReference>
<keyword evidence="4" id="KW-0597">Phosphoprotein</keyword>
<evidence type="ECO:0000256" key="5">
    <source>
        <dbReference type="ARBA" id="ARBA00022679"/>
    </source>
</evidence>
<keyword evidence="11" id="KW-0472">Membrane</keyword>
<dbReference type="PROSITE" id="PS50885">
    <property type="entry name" value="HAMP"/>
    <property type="match status" value="1"/>
</dbReference>
<evidence type="ECO:0000259" key="13">
    <source>
        <dbReference type="PROSITE" id="PS50885"/>
    </source>
</evidence>
<dbReference type="InterPro" id="IPR003661">
    <property type="entry name" value="HisK_dim/P_dom"/>
</dbReference>
<dbReference type="InterPro" id="IPR003594">
    <property type="entry name" value="HATPase_dom"/>
</dbReference>
<dbReference type="Gene3D" id="1.10.287.130">
    <property type="match status" value="1"/>
</dbReference>
<feature type="domain" description="HAMP" evidence="13">
    <location>
        <begin position="211"/>
        <end position="264"/>
    </location>
</feature>
<dbReference type="Proteomes" id="UP001236014">
    <property type="component" value="Chromosome"/>
</dbReference>
<comment type="catalytic activity">
    <reaction evidence="1">
        <text>ATP + protein L-histidine = ADP + protein N-phospho-L-histidine.</text>
        <dbReference type="EC" id="2.7.13.3"/>
    </reaction>
</comment>
<keyword evidence="9" id="KW-0902">Two-component regulatory system</keyword>
<evidence type="ECO:0000259" key="12">
    <source>
        <dbReference type="PROSITE" id="PS50109"/>
    </source>
</evidence>
<keyword evidence="5" id="KW-0808">Transferase</keyword>
<evidence type="ECO:0000256" key="8">
    <source>
        <dbReference type="ARBA" id="ARBA00022989"/>
    </source>
</evidence>
<name>A0A9Y2IDD6_9PSEU</name>
<evidence type="ECO:0000256" key="1">
    <source>
        <dbReference type="ARBA" id="ARBA00000085"/>
    </source>
</evidence>
<evidence type="ECO:0000313" key="14">
    <source>
        <dbReference type="EMBL" id="WIX77864.1"/>
    </source>
</evidence>
<keyword evidence="14" id="KW-0547">Nucleotide-binding</keyword>
<dbReference type="SMART" id="SM00387">
    <property type="entry name" value="HATPase_c"/>
    <property type="match status" value="1"/>
</dbReference>
<dbReference type="SUPFAM" id="SSF47384">
    <property type="entry name" value="Homodimeric domain of signal transducing histidine kinase"/>
    <property type="match status" value="1"/>
</dbReference>
<feature type="region of interest" description="Disordered" evidence="10">
    <location>
        <begin position="132"/>
        <end position="151"/>
    </location>
</feature>
<reference evidence="14 15" key="1">
    <citation type="submission" date="2023-06" db="EMBL/GenBank/DDBJ databases">
        <authorList>
            <person name="Oyuntsetseg B."/>
            <person name="Kim S.B."/>
        </authorList>
    </citation>
    <scope>NUCLEOTIDE SEQUENCE [LARGE SCALE GENOMIC DNA]</scope>
    <source>
        <strain evidence="14 15">2-15</strain>
    </source>
</reference>
<dbReference type="InterPro" id="IPR052162">
    <property type="entry name" value="Sensor_kinase/Photoreceptor"/>
</dbReference>
<keyword evidence="6 11" id="KW-0812">Transmembrane</keyword>
<dbReference type="EMBL" id="CP127294">
    <property type="protein sequence ID" value="WIX77864.1"/>
    <property type="molecule type" value="Genomic_DNA"/>
</dbReference>
<evidence type="ECO:0000256" key="6">
    <source>
        <dbReference type="ARBA" id="ARBA00022692"/>
    </source>
</evidence>
<dbReference type="Pfam" id="PF00512">
    <property type="entry name" value="HisKA"/>
    <property type="match status" value="1"/>
</dbReference>
<dbReference type="InterPro" id="IPR003660">
    <property type="entry name" value="HAMP_dom"/>
</dbReference>
<evidence type="ECO:0000256" key="7">
    <source>
        <dbReference type="ARBA" id="ARBA00022777"/>
    </source>
</evidence>
<evidence type="ECO:0000256" key="2">
    <source>
        <dbReference type="ARBA" id="ARBA00004236"/>
    </source>
</evidence>
<dbReference type="GO" id="GO:0000155">
    <property type="term" value="F:phosphorelay sensor kinase activity"/>
    <property type="evidence" value="ECO:0007669"/>
    <property type="project" value="InterPro"/>
</dbReference>
<feature type="region of interest" description="Disordered" evidence="10">
    <location>
        <begin position="508"/>
        <end position="532"/>
    </location>
</feature>
<feature type="transmembrane region" description="Helical" evidence="11">
    <location>
        <begin position="187"/>
        <end position="209"/>
    </location>
</feature>
<dbReference type="Pfam" id="PF02518">
    <property type="entry name" value="HATPase_c"/>
    <property type="match status" value="1"/>
</dbReference>
<dbReference type="GO" id="GO:0005524">
    <property type="term" value="F:ATP binding"/>
    <property type="evidence" value="ECO:0007669"/>
    <property type="project" value="UniProtKB-KW"/>
</dbReference>
<dbReference type="SMART" id="SM00388">
    <property type="entry name" value="HisKA"/>
    <property type="match status" value="1"/>
</dbReference>
<keyword evidence="7" id="KW-0418">Kinase</keyword>
<dbReference type="PROSITE" id="PS50109">
    <property type="entry name" value="HIS_KIN"/>
    <property type="match status" value="1"/>
</dbReference>
<comment type="subcellular location">
    <subcellularLocation>
        <location evidence="2">Cell membrane</location>
    </subcellularLocation>
</comment>
<dbReference type="InterPro" id="IPR036890">
    <property type="entry name" value="HATPase_C_sf"/>
</dbReference>
<feature type="domain" description="Histidine kinase" evidence="12">
    <location>
        <begin position="293"/>
        <end position="506"/>
    </location>
</feature>
<dbReference type="Gene3D" id="3.30.565.10">
    <property type="entry name" value="Histidine kinase-like ATPase, C-terminal domain"/>
    <property type="match status" value="1"/>
</dbReference>
<dbReference type="AlphaFoldDB" id="A0A9Y2IDD6"/>